<dbReference type="SUPFAM" id="SSF50969">
    <property type="entry name" value="YVTN repeat-like/Quinoprotein amine dehydrogenase"/>
    <property type="match status" value="1"/>
</dbReference>
<evidence type="ECO:0008006" key="6">
    <source>
        <dbReference type="Google" id="ProtNLM"/>
    </source>
</evidence>
<dbReference type="Gene3D" id="2.130.10.10">
    <property type="entry name" value="YVTN repeat-like/Quinoprotein amine dehydrogenase"/>
    <property type="match status" value="1"/>
</dbReference>
<dbReference type="InterPro" id="IPR001680">
    <property type="entry name" value="WD40_rpt"/>
</dbReference>
<dbReference type="Pfam" id="PF00400">
    <property type="entry name" value="WD40"/>
    <property type="match status" value="1"/>
</dbReference>
<evidence type="ECO:0000313" key="5">
    <source>
        <dbReference type="Proteomes" id="UP000236729"/>
    </source>
</evidence>
<evidence type="ECO:0000256" key="1">
    <source>
        <dbReference type="SAM" id="MobiDB-lite"/>
    </source>
</evidence>
<dbReference type="Proteomes" id="UP000236729">
    <property type="component" value="Unassembled WGS sequence"/>
</dbReference>
<name>A0A1H5Y3Q1_9PSEU</name>
<dbReference type="AlphaFoldDB" id="A0A1H5Y3Q1"/>
<feature type="region of interest" description="Disordered" evidence="1">
    <location>
        <begin position="426"/>
        <end position="446"/>
    </location>
</feature>
<reference evidence="2" key="1">
    <citation type="submission" date="2016-10" db="EMBL/GenBank/DDBJ databases">
        <authorList>
            <person name="de Groot N.N."/>
        </authorList>
    </citation>
    <scope>NUCLEOTIDE SEQUENCE [LARGE SCALE GENOMIC DNA]</scope>
    <source>
        <strain evidence="2">ATCC 20501</strain>
    </source>
</reference>
<sequence>MSVHPFYEARVLDLAPDRWWVTLRVFVVDYDAERRWHAELPDDPGFVLSLLWESADGGGPLGASVTWRELEDDGWLAVNARWFVEGVERLAVRNHPLSDEDWAHIGSAQHDPAENRLVQADYEVRVTDARWLEHLAPGLSWEGGYYPSPTRRLRAEDAPHVPDLTEPEAILAPFTDSDQAVVLAFSDDGRFLAVTSEDGELAVHDTADWSERLRASPPASAGRDIVWVPGQHVITLKEDEYDEVRPWAYDLRSDAETDLPVQPGRVRSRTGRFRVEYGDGRVDFVSGSSSPDRAVRLGDESSGRVRAVAFSADETRMFVALGSEVHVVEPATGEILDVIAVPGDWLNSLAASTDGAYLAVAAQDWNDEWRCTPDIYRVADRELIMRRPAKDRSQPGYSAQALAWSPDGARLAAIVENEIHVFRVGLPDEPPAGLRPSLGDQERSKP</sequence>
<dbReference type="EMBL" id="FOME01000019">
    <property type="protein sequence ID" value="SFF08983.1"/>
    <property type="molecule type" value="Genomic_DNA"/>
</dbReference>
<dbReference type="EMBL" id="FNVB01000002">
    <property type="protein sequence ID" value="SEG18462.1"/>
    <property type="molecule type" value="Genomic_DNA"/>
</dbReference>
<dbReference type="SMR" id="A0A1H5Y3Q1"/>
<reference evidence="4 5" key="2">
    <citation type="submission" date="2016-10" db="EMBL/GenBank/DDBJ databases">
        <authorList>
            <person name="Varghese N."/>
            <person name="Submissions S."/>
        </authorList>
    </citation>
    <scope>NUCLEOTIDE SEQUENCE [LARGE SCALE GENOMIC DNA]</scope>
    <source>
        <strain evidence="5">ATCC 20501</strain>
        <strain evidence="3 4">CGMCC 4.3529</strain>
    </source>
</reference>
<evidence type="ECO:0000313" key="2">
    <source>
        <dbReference type="EMBL" id="SEG18462.1"/>
    </source>
</evidence>
<accession>A0A1I2FVK5</accession>
<dbReference type="RefSeq" id="WP_093358088.1">
    <property type="nucleotide sequence ID" value="NZ_FNVB01000002.1"/>
</dbReference>
<organism evidence="2 5">
    <name type="scientific">Saccharopolyspora kobensis</name>
    <dbReference type="NCBI Taxonomy" id="146035"/>
    <lineage>
        <taxon>Bacteria</taxon>
        <taxon>Bacillati</taxon>
        <taxon>Actinomycetota</taxon>
        <taxon>Actinomycetes</taxon>
        <taxon>Pseudonocardiales</taxon>
        <taxon>Pseudonocardiaceae</taxon>
        <taxon>Saccharopolyspora</taxon>
    </lineage>
</organism>
<dbReference type="InterPro" id="IPR015943">
    <property type="entry name" value="WD40/YVTN_repeat-like_dom_sf"/>
</dbReference>
<dbReference type="Proteomes" id="UP000199690">
    <property type="component" value="Unassembled WGS sequence"/>
</dbReference>
<accession>A0A1H5Y3Q1</accession>
<evidence type="ECO:0000313" key="3">
    <source>
        <dbReference type="EMBL" id="SFF08983.1"/>
    </source>
</evidence>
<dbReference type="InterPro" id="IPR011044">
    <property type="entry name" value="Quino_amine_DH_bsu"/>
</dbReference>
<protein>
    <recommendedName>
        <fullName evidence="6">WD40 repeat protein</fullName>
    </recommendedName>
</protein>
<keyword evidence="4" id="KW-1185">Reference proteome</keyword>
<proteinExistence type="predicted"/>
<gene>
    <name evidence="2" type="ORF">SAMN02982929_01736</name>
    <name evidence="3" type="ORF">SAMN05216506_1196</name>
</gene>
<evidence type="ECO:0000313" key="4">
    <source>
        <dbReference type="Proteomes" id="UP000199690"/>
    </source>
</evidence>